<name>A0A397VPX4_9GLOM</name>
<accession>A0A397VPX4</accession>
<sequence>MSNYNNMFENQPEQIDSLSDITQLANNVTQLHLENNKSNDFVNEIIKEMCNLYINESLKGKDEHSILETLEQFLVNKK</sequence>
<dbReference type="EMBL" id="QKWP01000242">
    <property type="protein sequence ID" value="RIB23821.1"/>
    <property type="molecule type" value="Genomic_DNA"/>
</dbReference>
<reference evidence="1 2" key="1">
    <citation type="submission" date="2018-06" db="EMBL/GenBank/DDBJ databases">
        <title>Comparative genomics reveals the genomic features of Rhizophagus irregularis, R. cerebriforme, R. diaphanum and Gigaspora rosea, and their symbiotic lifestyle signature.</title>
        <authorList>
            <person name="Morin E."/>
            <person name="San Clemente H."/>
            <person name="Chen E.C.H."/>
            <person name="De La Providencia I."/>
            <person name="Hainaut M."/>
            <person name="Kuo A."/>
            <person name="Kohler A."/>
            <person name="Murat C."/>
            <person name="Tang N."/>
            <person name="Roy S."/>
            <person name="Loubradou J."/>
            <person name="Henrissat B."/>
            <person name="Grigoriev I.V."/>
            <person name="Corradi N."/>
            <person name="Roux C."/>
            <person name="Martin F.M."/>
        </authorList>
    </citation>
    <scope>NUCLEOTIDE SEQUENCE [LARGE SCALE GENOMIC DNA]</scope>
    <source>
        <strain evidence="1 2">DAOM 194757</strain>
    </source>
</reference>
<evidence type="ECO:0000313" key="2">
    <source>
        <dbReference type="Proteomes" id="UP000266673"/>
    </source>
</evidence>
<protein>
    <submittedName>
        <fullName evidence="1">Uncharacterized protein</fullName>
    </submittedName>
</protein>
<dbReference type="AlphaFoldDB" id="A0A397VPX4"/>
<dbReference type="OrthoDB" id="2463097at2759"/>
<evidence type="ECO:0000313" key="1">
    <source>
        <dbReference type="EMBL" id="RIB23821.1"/>
    </source>
</evidence>
<comment type="caution">
    <text evidence="1">The sequence shown here is derived from an EMBL/GenBank/DDBJ whole genome shotgun (WGS) entry which is preliminary data.</text>
</comment>
<organism evidence="1 2">
    <name type="scientific">Gigaspora rosea</name>
    <dbReference type="NCBI Taxonomy" id="44941"/>
    <lineage>
        <taxon>Eukaryota</taxon>
        <taxon>Fungi</taxon>
        <taxon>Fungi incertae sedis</taxon>
        <taxon>Mucoromycota</taxon>
        <taxon>Glomeromycotina</taxon>
        <taxon>Glomeromycetes</taxon>
        <taxon>Diversisporales</taxon>
        <taxon>Gigasporaceae</taxon>
        <taxon>Gigaspora</taxon>
    </lineage>
</organism>
<dbReference type="Proteomes" id="UP000266673">
    <property type="component" value="Unassembled WGS sequence"/>
</dbReference>
<proteinExistence type="predicted"/>
<gene>
    <name evidence="1" type="ORF">C2G38_783273</name>
</gene>
<keyword evidence="2" id="KW-1185">Reference proteome</keyword>